<comment type="catalytic activity">
    <reaction evidence="6">
        <text>(R)-pantoate + NADP(+) = 2-dehydropantoate + NADPH + H(+)</text>
        <dbReference type="Rhea" id="RHEA:16233"/>
        <dbReference type="ChEBI" id="CHEBI:11561"/>
        <dbReference type="ChEBI" id="CHEBI:15378"/>
        <dbReference type="ChEBI" id="CHEBI:15980"/>
        <dbReference type="ChEBI" id="CHEBI:57783"/>
        <dbReference type="ChEBI" id="CHEBI:58349"/>
        <dbReference type="EC" id="1.1.1.169"/>
    </reaction>
</comment>
<dbReference type="RefSeq" id="WP_320509410.1">
    <property type="nucleotide sequence ID" value="NZ_JAXCLW010000004.1"/>
</dbReference>
<dbReference type="InterPro" id="IPR036291">
    <property type="entry name" value="NAD(P)-bd_dom_sf"/>
</dbReference>
<evidence type="ECO:0000256" key="6">
    <source>
        <dbReference type="ARBA" id="ARBA00048793"/>
    </source>
</evidence>
<dbReference type="InterPro" id="IPR013752">
    <property type="entry name" value="KPA_reductase"/>
</dbReference>
<name>A0ABU5EFP5_9PROT</name>
<evidence type="ECO:0000313" key="10">
    <source>
        <dbReference type="Proteomes" id="UP001279642"/>
    </source>
</evidence>
<comment type="pathway">
    <text evidence="1">Cofactor biosynthesis; (R)-pantothenate biosynthesis; (R)-pantoate from 3-methyl-2-oxobutanoate: step 2/2.</text>
</comment>
<reference evidence="9 10" key="1">
    <citation type="journal article" date="2016" name="Antonie Van Leeuwenhoek">
        <title>Dongia soli sp. nov., isolated from soil from Dokdo, Korea.</title>
        <authorList>
            <person name="Kim D.U."/>
            <person name="Lee H."/>
            <person name="Kim H."/>
            <person name="Kim S.G."/>
            <person name="Ka J.O."/>
        </authorList>
    </citation>
    <scope>NUCLEOTIDE SEQUENCE [LARGE SCALE GENOMIC DNA]</scope>
    <source>
        <strain evidence="9 10">D78</strain>
    </source>
</reference>
<dbReference type="Pfam" id="PF02558">
    <property type="entry name" value="ApbA"/>
    <property type="match status" value="1"/>
</dbReference>
<evidence type="ECO:0000313" key="9">
    <source>
        <dbReference type="EMBL" id="MDY0884345.1"/>
    </source>
</evidence>
<evidence type="ECO:0000259" key="7">
    <source>
        <dbReference type="Pfam" id="PF02558"/>
    </source>
</evidence>
<evidence type="ECO:0000256" key="1">
    <source>
        <dbReference type="ARBA" id="ARBA00004994"/>
    </source>
</evidence>
<dbReference type="Gene3D" id="1.10.1040.10">
    <property type="entry name" value="N-(1-d-carboxylethyl)-l-norvaline Dehydrogenase, domain 2"/>
    <property type="match status" value="1"/>
</dbReference>
<dbReference type="EC" id="1.1.1.169" evidence="2"/>
<evidence type="ECO:0000256" key="4">
    <source>
        <dbReference type="ARBA" id="ARBA00022655"/>
    </source>
</evidence>
<gene>
    <name evidence="9" type="ORF">SMD27_15990</name>
</gene>
<keyword evidence="9" id="KW-0560">Oxidoreductase</keyword>
<feature type="domain" description="Ketopantoate reductase N-terminal" evidence="7">
    <location>
        <begin position="3"/>
        <end position="168"/>
    </location>
</feature>
<dbReference type="Proteomes" id="UP001279642">
    <property type="component" value="Unassembled WGS sequence"/>
</dbReference>
<comment type="caution">
    <text evidence="9">The sequence shown here is derived from an EMBL/GenBank/DDBJ whole genome shotgun (WGS) entry which is preliminary data.</text>
</comment>
<organism evidence="9 10">
    <name type="scientific">Dongia soli</name>
    <dbReference type="NCBI Taxonomy" id="600628"/>
    <lineage>
        <taxon>Bacteria</taxon>
        <taxon>Pseudomonadati</taxon>
        <taxon>Pseudomonadota</taxon>
        <taxon>Alphaproteobacteria</taxon>
        <taxon>Rhodospirillales</taxon>
        <taxon>Dongiaceae</taxon>
        <taxon>Dongia</taxon>
    </lineage>
</organism>
<dbReference type="SUPFAM" id="SSF48179">
    <property type="entry name" value="6-phosphogluconate dehydrogenase C-terminal domain-like"/>
    <property type="match status" value="1"/>
</dbReference>
<dbReference type="PRINTS" id="PR00411">
    <property type="entry name" value="PNDRDTASEI"/>
</dbReference>
<dbReference type="SUPFAM" id="SSF51735">
    <property type="entry name" value="NAD(P)-binding Rossmann-fold domains"/>
    <property type="match status" value="1"/>
</dbReference>
<dbReference type="Gene3D" id="3.40.50.720">
    <property type="entry name" value="NAD(P)-binding Rossmann-like Domain"/>
    <property type="match status" value="1"/>
</dbReference>
<dbReference type="InterPro" id="IPR013332">
    <property type="entry name" value="KPR_N"/>
</dbReference>
<evidence type="ECO:0000256" key="3">
    <source>
        <dbReference type="ARBA" id="ARBA00019465"/>
    </source>
</evidence>
<evidence type="ECO:0000256" key="2">
    <source>
        <dbReference type="ARBA" id="ARBA00013014"/>
    </source>
</evidence>
<proteinExistence type="predicted"/>
<sequence length="325" mass="34446">MKIAIVGAGAIGGLVGGHLARIGVDVTLIARGPHLAAIKQNGLRVTGAGSDFIVHPKAVEDPGEAGAQDYVIVSLKSPAVATMAKKMVPLLKDETAVVMAVNGLPWWYFHGLEGPLQGRKLTSLDPEGLQWDYIGPQRVLGCVVYPAAEVSEPGVITHVSGDRFSLGEPGKEVTDRVRTLSRLLIDAGLKAPVKKDIREEIWVKLWGNVAFNPLSALTGATLAQICGNAETRAVAKAMMTEAENVANAVGIRMPIDIEKRIAGAAAIGEHKTSMLQDLERGRQMEIDAIIGSVAELARLVEVATPTIDAILALVRQRASLLGLYP</sequence>
<keyword evidence="10" id="KW-1185">Reference proteome</keyword>
<evidence type="ECO:0000256" key="5">
    <source>
        <dbReference type="ARBA" id="ARBA00032024"/>
    </source>
</evidence>
<dbReference type="PANTHER" id="PTHR21708">
    <property type="entry name" value="PROBABLE 2-DEHYDROPANTOATE 2-REDUCTASE"/>
    <property type="match status" value="1"/>
</dbReference>
<protein>
    <recommendedName>
        <fullName evidence="3">2-dehydropantoate 2-reductase</fullName>
        <ecNumber evidence="2">1.1.1.169</ecNumber>
    </recommendedName>
    <alternativeName>
        <fullName evidence="5">Ketopantoate reductase</fullName>
    </alternativeName>
</protein>
<accession>A0ABU5EFP5</accession>
<dbReference type="EMBL" id="JAXCLW010000004">
    <property type="protein sequence ID" value="MDY0884345.1"/>
    <property type="molecule type" value="Genomic_DNA"/>
</dbReference>
<dbReference type="InterPro" id="IPR051402">
    <property type="entry name" value="KPR-Related"/>
</dbReference>
<dbReference type="NCBIfam" id="NF005089">
    <property type="entry name" value="PRK06522.1-4"/>
    <property type="match status" value="1"/>
</dbReference>
<dbReference type="InterPro" id="IPR013328">
    <property type="entry name" value="6PGD_dom2"/>
</dbReference>
<dbReference type="GO" id="GO:0008677">
    <property type="term" value="F:2-dehydropantoate 2-reductase activity"/>
    <property type="evidence" value="ECO:0007669"/>
    <property type="project" value="UniProtKB-EC"/>
</dbReference>
<dbReference type="InterPro" id="IPR008927">
    <property type="entry name" value="6-PGluconate_DH-like_C_sf"/>
</dbReference>
<keyword evidence="4" id="KW-0566">Pantothenate biosynthesis</keyword>
<dbReference type="PANTHER" id="PTHR21708:SF45">
    <property type="entry name" value="2-DEHYDROPANTOATE 2-REDUCTASE"/>
    <property type="match status" value="1"/>
</dbReference>
<feature type="domain" description="Ketopantoate reductase C-terminal" evidence="8">
    <location>
        <begin position="196"/>
        <end position="317"/>
    </location>
</feature>
<evidence type="ECO:0000259" key="8">
    <source>
        <dbReference type="Pfam" id="PF08546"/>
    </source>
</evidence>
<dbReference type="Pfam" id="PF08546">
    <property type="entry name" value="ApbA_C"/>
    <property type="match status" value="1"/>
</dbReference>